<gene>
    <name evidence="2" type="ORF">P43SY_002572</name>
</gene>
<dbReference type="Gene3D" id="3.40.50.2300">
    <property type="match status" value="1"/>
</dbReference>
<dbReference type="SMART" id="SM00950">
    <property type="entry name" value="Piwi"/>
    <property type="match status" value="1"/>
</dbReference>
<name>A0AAD5MA50_PYTIN</name>
<organism evidence="2 3">
    <name type="scientific">Pythium insidiosum</name>
    <name type="common">Pythiosis disease agent</name>
    <dbReference type="NCBI Taxonomy" id="114742"/>
    <lineage>
        <taxon>Eukaryota</taxon>
        <taxon>Sar</taxon>
        <taxon>Stramenopiles</taxon>
        <taxon>Oomycota</taxon>
        <taxon>Peronosporomycetes</taxon>
        <taxon>Pythiales</taxon>
        <taxon>Pythiaceae</taxon>
        <taxon>Pythium</taxon>
    </lineage>
</organism>
<evidence type="ECO:0000313" key="3">
    <source>
        <dbReference type="Proteomes" id="UP001209570"/>
    </source>
</evidence>
<evidence type="ECO:0000313" key="2">
    <source>
        <dbReference type="EMBL" id="KAJ0410240.1"/>
    </source>
</evidence>
<dbReference type="AlphaFoldDB" id="A0AAD5MA50"/>
<keyword evidence="3" id="KW-1185">Reference proteome</keyword>
<dbReference type="PANTHER" id="PTHR22891">
    <property type="entry name" value="EUKARYOTIC TRANSLATION INITIATION FACTOR 2C"/>
    <property type="match status" value="1"/>
</dbReference>
<dbReference type="InterPro" id="IPR012337">
    <property type="entry name" value="RNaseH-like_sf"/>
</dbReference>
<dbReference type="SUPFAM" id="SSF53098">
    <property type="entry name" value="Ribonuclease H-like"/>
    <property type="match status" value="1"/>
</dbReference>
<dbReference type="InterPro" id="IPR036397">
    <property type="entry name" value="RNaseH_sf"/>
</dbReference>
<feature type="domain" description="Piwi" evidence="1">
    <location>
        <begin position="11"/>
        <end position="301"/>
    </location>
</feature>
<dbReference type="Proteomes" id="UP001209570">
    <property type="component" value="Unassembled WGS sequence"/>
</dbReference>
<evidence type="ECO:0000259" key="1">
    <source>
        <dbReference type="PROSITE" id="PS50822"/>
    </source>
</evidence>
<dbReference type="Gene3D" id="3.30.420.10">
    <property type="entry name" value="Ribonuclease H-like superfamily/Ribonuclease H"/>
    <property type="match status" value="1"/>
</dbReference>
<dbReference type="EMBL" id="JAKCXM010000001">
    <property type="protein sequence ID" value="KAJ0410240.1"/>
    <property type="molecule type" value="Genomic_DNA"/>
</dbReference>
<proteinExistence type="predicted"/>
<protein>
    <recommendedName>
        <fullName evidence="1">Piwi domain-containing protein</fullName>
    </recommendedName>
</protein>
<dbReference type="GO" id="GO:0003676">
    <property type="term" value="F:nucleic acid binding"/>
    <property type="evidence" value="ECO:0007669"/>
    <property type="project" value="InterPro"/>
</dbReference>
<accession>A0AAD5MA50</accession>
<comment type="caution">
    <text evidence="2">The sequence shown here is derived from an EMBL/GenBank/DDBJ whole genome shotgun (WGS) entry which is preliminary data.</text>
</comment>
<sequence length="327" mass="35397">MAPQGGRRIDLVVCVLPGRDSALYAEVKRLGDVELGVVTQCCQARHVGSPRLAYLANLALKVHAKLGGANWSVPLTLDDDTLVCGVDVTHPSPGPDTASTPSIAALVGSLDGRATQYAAVFSGQTARVEEVEALEAMMTSLLAHVMGARGRRRPLRRVLYFRDGVAESQFDMVREREVRAVQRATAAVFGTACAVSAIVVQKRHHTRIFPTRGSGNVPAGTVLDSVVCHPREHDFYLASHAGPLGTTRPCHYHVVYDDNALGADELQCLAYGMCFGFARATRSVSLVPAVYYAHLVAYRARCYGVINGRVPALHADLTRRPDRAFYM</sequence>
<reference evidence="2" key="1">
    <citation type="submission" date="2021-12" db="EMBL/GenBank/DDBJ databases">
        <title>Prjna785345.</title>
        <authorList>
            <person name="Rujirawat T."/>
            <person name="Krajaejun T."/>
        </authorList>
    </citation>
    <scope>NUCLEOTIDE SEQUENCE</scope>
    <source>
        <strain evidence="2">Pi057C3</strain>
    </source>
</reference>
<dbReference type="InterPro" id="IPR003165">
    <property type="entry name" value="Piwi"/>
</dbReference>
<dbReference type="Pfam" id="PF02171">
    <property type="entry name" value="Piwi"/>
    <property type="match status" value="1"/>
</dbReference>
<dbReference type="PROSITE" id="PS50822">
    <property type="entry name" value="PIWI"/>
    <property type="match status" value="1"/>
</dbReference>